<reference evidence="1" key="1">
    <citation type="submission" date="2018-11" db="EMBL/GenBank/DDBJ databases">
        <authorList>
            <consortium name="Pathogen Informatics"/>
        </authorList>
    </citation>
    <scope>NUCLEOTIDE SEQUENCE</scope>
</reference>
<dbReference type="Proteomes" id="UP000784294">
    <property type="component" value="Unassembled WGS sequence"/>
</dbReference>
<accession>A0A448WT40</accession>
<dbReference type="OrthoDB" id="6247498at2759"/>
<dbReference type="AlphaFoldDB" id="A0A448WT40"/>
<protein>
    <submittedName>
        <fullName evidence="1">Uncharacterized protein</fullName>
    </submittedName>
</protein>
<evidence type="ECO:0000313" key="1">
    <source>
        <dbReference type="EMBL" id="VEL19586.1"/>
    </source>
</evidence>
<dbReference type="EMBL" id="CAAALY010042264">
    <property type="protein sequence ID" value="VEL19586.1"/>
    <property type="molecule type" value="Genomic_DNA"/>
</dbReference>
<sequence>MEAGDTSTELSEVEAGFGKKSVTDASETTRSTEATCMHNRQTVAPNCSKPDGFICEFSEKIALKQPCTVLILLFLPLFHRLNLFHLQKRPSGMMIQIVLSQVHLLEEFEEVQHASAGLQPLGAGDVNRADNSWILHHSGNGSYARQIRSSLLEVMSKYCR</sequence>
<evidence type="ECO:0000313" key="2">
    <source>
        <dbReference type="Proteomes" id="UP000784294"/>
    </source>
</evidence>
<comment type="caution">
    <text evidence="1">The sequence shown here is derived from an EMBL/GenBank/DDBJ whole genome shotgun (WGS) entry which is preliminary data.</text>
</comment>
<name>A0A448WT40_9PLAT</name>
<keyword evidence="2" id="KW-1185">Reference proteome</keyword>
<organism evidence="1 2">
    <name type="scientific">Protopolystoma xenopodis</name>
    <dbReference type="NCBI Taxonomy" id="117903"/>
    <lineage>
        <taxon>Eukaryota</taxon>
        <taxon>Metazoa</taxon>
        <taxon>Spiralia</taxon>
        <taxon>Lophotrochozoa</taxon>
        <taxon>Platyhelminthes</taxon>
        <taxon>Monogenea</taxon>
        <taxon>Polyopisthocotylea</taxon>
        <taxon>Polystomatidea</taxon>
        <taxon>Polystomatidae</taxon>
        <taxon>Protopolystoma</taxon>
    </lineage>
</organism>
<proteinExistence type="predicted"/>
<gene>
    <name evidence="1" type="ORF">PXEA_LOCUS13026</name>
</gene>